<evidence type="ECO:0000313" key="2">
    <source>
        <dbReference type="Proteomes" id="UP000095767"/>
    </source>
</evidence>
<dbReference type="Proteomes" id="UP000095767">
    <property type="component" value="Unassembled WGS sequence"/>
</dbReference>
<protein>
    <submittedName>
        <fullName evidence="1">Uncharacterized protein</fullName>
    </submittedName>
</protein>
<name>A0A1E5WH20_9POAL</name>
<comment type="caution">
    <text evidence="1">The sequence shown here is derived from an EMBL/GenBank/DDBJ whole genome shotgun (WGS) entry which is preliminary data.</text>
</comment>
<proteinExistence type="predicted"/>
<organism evidence="1 2">
    <name type="scientific">Dichanthelium oligosanthes</name>
    <dbReference type="NCBI Taxonomy" id="888268"/>
    <lineage>
        <taxon>Eukaryota</taxon>
        <taxon>Viridiplantae</taxon>
        <taxon>Streptophyta</taxon>
        <taxon>Embryophyta</taxon>
        <taxon>Tracheophyta</taxon>
        <taxon>Spermatophyta</taxon>
        <taxon>Magnoliopsida</taxon>
        <taxon>Liliopsida</taxon>
        <taxon>Poales</taxon>
        <taxon>Poaceae</taxon>
        <taxon>PACMAD clade</taxon>
        <taxon>Panicoideae</taxon>
        <taxon>Panicodae</taxon>
        <taxon>Paniceae</taxon>
        <taxon>Dichantheliinae</taxon>
        <taxon>Dichanthelium</taxon>
    </lineage>
</organism>
<evidence type="ECO:0000313" key="1">
    <source>
        <dbReference type="EMBL" id="OEL36658.1"/>
    </source>
</evidence>
<sequence length="57" mass="6360">MLNGEAKVVGVLHGGAQSSLCYFTSLENVRNTMTFWGKRSTLHLIIRFVDSNVIFNS</sequence>
<dbReference type="EMBL" id="LWDX02008494">
    <property type="protein sequence ID" value="OEL36658.1"/>
    <property type="molecule type" value="Genomic_DNA"/>
</dbReference>
<dbReference type="AlphaFoldDB" id="A0A1E5WH20"/>
<keyword evidence="2" id="KW-1185">Reference proteome</keyword>
<gene>
    <name evidence="1" type="ORF">BAE44_0002323</name>
</gene>
<accession>A0A1E5WH20</accession>
<reference evidence="1 2" key="1">
    <citation type="submission" date="2016-09" db="EMBL/GenBank/DDBJ databases">
        <title>The draft genome of Dichanthelium oligosanthes: A C3 panicoid grass species.</title>
        <authorList>
            <person name="Studer A.J."/>
            <person name="Schnable J.C."/>
            <person name="Brutnell T.P."/>
        </authorList>
    </citation>
    <scope>NUCLEOTIDE SEQUENCE [LARGE SCALE GENOMIC DNA]</scope>
    <source>
        <strain evidence="2">cv. Kellogg 1175</strain>
        <tissue evidence="1">Leaf</tissue>
    </source>
</reference>